<sequence>MIHRGRFFIGENSAMKTIILHGILARKFGKSFNLAVGSTKEAMRALCVQLAGFETFMMNAHRQGLRFAVFHDKQNVGESELEMTHTAKVIRVVPVVEGSKKAGLLETVLGAVMVVAGIVATGMGFAPVGAALIGAGIGMMVGGISQMLMPQVDTQDNNQDGNKANKGFGGAVTTVAQGNPVPILYGEREIGGFILSASQLPEDMM</sequence>
<dbReference type="EMBL" id="UGQF01000001">
    <property type="protein sequence ID" value="STZ03099.1"/>
    <property type="molecule type" value="Genomic_DNA"/>
</dbReference>
<reference evidence="2 3" key="1">
    <citation type="submission" date="2018-06" db="EMBL/GenBank/DDBJ databases">
        <authorList>
            <consortium name="Pathogen Informatics"/>
            <person name="Doyle S."/>
        </authorList>
    </citation>
    <scope>NUCLEOTIDE SEQUENCE [LARGE SCALE GENOMIC DNA]</scope>
    <source>
        <strain evidence="2 3">NCTC11012</strain>
    </source>
</reference>
<keyword evidence="1" id="KW-0472">Membrane</keyword>
<dbReference type="Proteomes" id="UP000254618">
    <property type="component" value="Unassembled WGS sequence"/>
</dbReference>
<feature type="transmembrane region" description="Helical" evidence="1">
    <location>
        <begin position="104"/>
        <end position="125"/>
    </location>
</feature>
<gene>
    <name evidence="2" type="ORF">NCTC11012_01331</name>
</gene>
<protein>
    <submittedName>
        <fullName evidence="2">Phage-related protein, tail component</fullName>
    </submittedName>
</protein>
<evidence type="ECO:0000313" key="3">
    <source>
        <dbReference type="Proteomes" id="UP000254618"/>
    </source>
</evidence>
<evidence type="ECO:0000256" key="1">
    <source>
        <dbReference type="SAM" id="Phobius"/>
    </source>
</evidence>
<accession>A0A378QQB5</accession>
<proteinExistence type="predicted"/>
<keyword evidence="1" id="KW-0812">Transmembrane</keyword>
<dbReference type="AlphaFoldDB" id="A0A378QQB5"/>
<dbReference type="Pfam" id="PF06805">
    <property type="entry name" value="Lambda_tail_I"/>
    <property type="match status" value="1"/>
</dbReference>
<dbReference type="InterPro" id="IPR010654">
    <property type="entry name" value="Phage_lambda_tail_I"/>
</dbReference>
<name>A0A378QQB5_9GAMM</name>
<keyword evidence="1" id="KW-1133">Transmembrane helix</keyword>
<evidence type="ECO:0000313" key="2">
    <source>
        <dbReference type="EMBL" id="STZ03099.1"/>
    </source>
</evidence>
<organism evidence="2 3">
    <name type="scientific">Moraxella equi</name>
    <dbReference type="NCBI Taxonomy" id="60442"/>
    <lineage>
        <taxon>Bacteria</taxon>
        <taxon>Pseudomonadati</taxon>
        <taxon>Pseudomonadota</taxon>
        <taxon>Gammaproteobacteria</taxon>
        <taxon>Moraxellales</taxon>
        <taxon>Moraxellaceae</taxon>
        <taxon>Moraxella</taxon>
    </lineage>
</organism>